<dbReference type="GO" id="GO:0000166">
    <property type="term" value="F:nucleotide binding"/>
    <property type="evidence" value="ECO:0007669"/>
    <property type="project" value="InterPro"/>
</dbReference>
<dbReference type="Gene3D" id="3.30.420.10">
    <property type="entry name" value="Ribonuclease H-like superfamily/Ribonuclease H"/>
    <property type="match status" value="1"/>
</dbReference>
<evidence type="ECO:0000256" key="4">
    <source>
        <dbReference type="ARBA" id="ARBA00022695"/>
    </source>
</evidence>
<organism evidence="11 12">
    <name type="scientific">Lingula anatina</name>
    <name type="common">Brachiopod</name>
    <name type="synonym">Lingula unguis</name>
    <dbReference type="NCBI Taxonomy" id="7574"/>
    <lineage>
        <taxon>Eukaryota</taxon>
        <taxon>Metazoa</taxon>
        <taxon>Spiralia</taxon>
        <taxon>Lophotrochozoa</taxon>
        <taxon>Brachiopoda</taxon>
        <taxon>Linguliformea</taxon>
        <taxon>Lingulata</taxon>
        <taxon>Lingulida</taxon>
        <taxon>Linguloidea</taxon>
        <taxon>Lingulidae</taxon>
        <taxon>Lingula</taxon>
    </lineage>
</organism>
<reference evidence="12" key="1">
    <citation type="submission" date="2025-08" db="UniProtKB">
        <authorList>
            <consortium name="RefSeq"/>
        </authorList>
    </citation>
    <scope>IDENTIFICATION</scope>
    <source>
        <tissue evidence="12">Gonads</tissue>
    </source>
</reference>
<dbReference type="KEGG" id="lak:106163657"/>
<evidence type="ECO:0000259" key="10">
    <source>
        <dbReference type="Pfam" id="PF03175"/>
    </source>
</evidence>
<keyword evidence="3" id="KW-0808">Transferase</keyword>
<dbReference type="GeneID" id="106163657"/>
<name>A0A1S3IET0_LINAN</name>
<dbReference type="AlphaFoldDB" id="A0A1S3IET0"/>
<evidence type="ECO:0000313" key="11">
    <source>
        <dbReference type="Proteomes" id="UP000085678"/>
    </source>
</evidence>
<evidence type="ECO:0000256" key="1">
    <source>
        <dbReference type="ARBA" id="ARBA00005755"/>
    </source>
</evidence>
<dbReference type="GO" id="GO:0006260">
    <property type="term" value="P:DNA replication"/>
    <property type="evidence" value="ECO:0007669"/>
    <property type="project" value="UniProtKB-KW"/>
</dbReference>
<feature type="region of interest" description="Disordered" evidence="9">
    <location>
        <begin position="547"/>
        <end position="569"/>
    </location>
</feature>
<dbReference type="PANTHER" id="PTHR33568:SF3">
    <property type="entry name" value="DNA-DIRECTED DNA POLYMERASE"/>
    <property type="match status" value="1"/>
</dbReference>
<evidence type="ECO:0000256" key="5">
    <source>
        <dbReference type="ARBA" id="ARBA00022705"/>
    </source>
</evidence>
<keyword evidence="5" id="KW-0235">DNA replication</keyword>
<dbReference type="GO" id="GO:0003887">
    <property type="term" value="F:DNA-directed DNA polymerase activity"/>
    <property type="evidence" value="ECO:0007669"/>
    <property type="project" value="UniProtKB-KW"/>
</dbReference>
<accession>A0A1S3IET0</accession>
<dbReference type="OrthoDB" id="5871067at2759"/>
<keyword evidence="7" id="KW-0238">DNA-binding</keyword>
<dbReference type="InterPro" id="IPR004868">
    <property type="entry name" value="DNA-dir_DNA_pol_B_mt/vir"/>
</dbReference>
<dbReference type="GO" id="GO:0003677">
    <property type="term" value="F:DNA binding"/>
    <property type="evidence" value="ECO:0007669"/>
    <property type="project" value="UniProtKB-KW"/>
</dbReference>
<evidence type="ECO:0000313" key="12">
    <source>
        <dbReference type="RefSeq" id="XP_013396770.1"/>
    </source>
</evidence>
<dbReference type="Pfam" id="PF03175">
    <property type="entry name" value="DNA_pol_B_2"/>
    <property type="match status" value="1"/>
</dbReference>
<keyword evidence="4" id="KW-0548">Nucleotidyltransferase</keyword>
<comment type="similarity">
    <text evidence="1">Belongs to the DNA polymerase type-B family.</text>
</comment>
<evidence type="ECO:0000256" key="9">
    <source>
        <dbReference type="SAM" id="MobiDB-lite"/>
    </source>
</evidence>
<dbReference type="InParanoid" id="A0A1S3IET0"/>
<keyword evidence="6" id="KW-0239">DNA-directed DNA polymerase</keyword>
<dbReference type="PANTHER" id="PTHR33568">
    <property type="entry name" value="DNA POLYMERASE"/>
    <property type="match status" value="1"/>
</dbReference>
<feature type="compositionally biased region" description="Basic residues" evidence="9">
    <location>
        <begin position="548"/>
        <end position="563"/>
    </location>
</feature>
<evidence type="ECO:0000256" key="2">
    <source>
        <dbReference type="ARBA" id="ARBA00012417"/>
    </source>
</evidence>
<dbReference type="InterPro" id="IPR036397">
    <property type="entry name" value="RNaseH_sf"/>
</dbReference>
<protein>
    <recommendedName>
        <fullName evidence="2">DNA-directed DNA polymerase</fullName>
        <ecNumber evidence="2">2.7.7.7</ecNumber>
    </recommendedName>
</protein>
<evidence type="ECO:0000256" key="3">
    <source>
        <dbReference type="ARBA" id="ARBA00022679"/>
    </source>
</evidence>
<evidence type="ECO:0000256" key="8">
    <source>
        <dbReference type="ARBA" id="ARBA00049244"/>
    </source>
</evidence>
<evidence type="ECO:0000256" key="7">
    <source>
        <dbReference type="ARBA" id="ARBA00023125"/>
    </source>
</evidence>
<dbReference type="InterPro" id="IPR012337">
    <property type="entry name" value="RNaseH-like_sf"/>
</dbReference>
<comment type="catalytic activity">
    <reaction evidence="8">
        <text>DNA(n) + a 2'-deoxyribonucleoside 5'-triphosphate = DNA(n+1) + diphosphate</text>
        <dbReference type="Rhea" id="RHEA:22508"/>
        <dbReference type="Rhea" id="RHEA-COMP:17339"/>
        <dbReference type="Rhea" id="RHEA-COMP:17340"/>
        <dbReference type="ChEBI" id="CHEBI:33019"/>
        <dbReference type="ChEBI" id="CHEBI:61560"/>
        <dbReference type="ChEBI" id="CHEBI:173112"/>
        <dbReference type="EC" id="2.7.7.7"/>
    </reaction>
</comment>
<gene>
    <name evidence="12" type="primary">LOC106163657</name>
</gene>
<feature type="domain" description="DNA-directed DNA polymerase family B mitochondria/virus" evidence="10">
    <location>
        <begin position="588"/>
        <end position="689"/>
    </location>
</feature>
<dbReference type="EC" id="2.7.7.7" evidence="2"/>
<keyword evidence="11" id="KW-1185">Reference proteome</keyword>
<proteinExistence type="inferred from homology"/>
<dbReference type="Proteomes" id="UP000085678">
    <property type="component" value="Unplaced"/>
</dbReference>
<evidence type="ECO:0000256" key="6">
    <source>
        <dbReference type="ARBA" id="ARBA00022932"/>
    </source>
</evidence>
<dbReference type="RefSeq" id="XP_013396770.1">
    <property type="nucleotide sequence ID" value="XM_013541316.2"/>
</dbReference>
<sequence length="785" mass="90341">MGDTTSEGSVSNLWEDMSNEDDLLNAEHESGDELWDDSNVTDDQLVNHVDQFEGELGMGVDYRRFYNLRRVNERRMKKFSTVNTDYQLTFSHLENRSLNSMIPFLRELFQNIFDDLVQNMLPHDLVRIVLQSDTLEYPISIAFTRVSEFTVDLFLDELIRVLQSHEELRLDASIILTVCHVSMPRPGGARLKRGSMGMQSFLHAKRSVIQIHNGAGDQLCLARALVVAMAKADNDPEYATIVNKRCREQLERAQDLHTRAGVPLGPCGVPEIKQFQSYLSNYQISVFSGDHFMSLIHKGPSALKELFLFYHKGHYDVITSITGFMGRAYYCTECNIGFDHMGDHSCEKYCERCKRDSSCKFETWRHCDQCSRNFLSDSCFRNHTLVPEQGRWSTCRRFTLCKKCTKFVDHKRENKHVCYTYKCKSCNKYVKDGHLCYMQIDRDDRDVDDDDLLMYIDENPAANFIGKFKPGSKRPFIFFDFEAQPSHVHTPNLVVAHRVCHHCLNLDVTPTSTCELCGKNEHVFKGPSCVDEFCKWVFEDQSFERAQGKRKRKGKNKGGRSKRMNPGTSSCFDGDEYECENNEEDMIIHNGAILLAHNMSGYDGFFLLKWLKDQCIVPDVILRGAKVLSIKVGDITVLDSYSFLPMALNKLPAAFGLDESLSKGYFPHFFNTPENQDYRGKMPATNFYGSDSMSTGARERYRAERDNVFIQHAHNQGEKKIGKFVVDGWASTTNTVYEYQGRFWHGCPKCYNSYNINNVSLITMGELLERTVDKKQCSYLRRPNM</sequence>
<dbReference type="SUPFAM" id="SSF53098">
    <property type="entry name" value="Ribonuclease H-like"/>
    <property type="match status" value="1"/>
</dbReference>